<dbReference type="InterPro" id="IPR048326">
    <property type="entry name" value="ZSWIM1-3_helical"/>
</dbReference>
<proteinExistence type="predicted"/>
<evidence type="ECO:0000313" key="5">
    <source>
        <dbReference type="Proteomes" id="UP001295444"/>
    </source>
</evidence>
<keyword evidence="1" id="KW-0862">Zinc</keyword>
<dbReference type="Pfam" id="PF21600">
    <property type="entry name" value="ZSWIM1-3_helical"/>
    <property type="match status" value="1"/>
</dbReference>
<sequence length="718" mass="81743">MQEGTCFFSYDDFSKTLKANAVHDYFIKSSVSVRHHNSRNAITEVRRDIMFVDARFCCSFVGGYSGKKKSKVKNCPAYFILQYVERLDCLVVMEANNNHVHLQEEHQPSLIPANDASVSKKPRVRRRRDVISNDHSKQSSSQKSSDLSQKAKSLPVKTPSKVKCVAPSLSEITDFESPDGSISVEAVQRLATLMQNFLLNDSGAKATITIGAEQELELLCFQTSKMGEHFVKFPESLLIHRVDVKYDYVLYAFLVESKERVGKLVHFSFVKQDNAQTVSNILNIFQDFNPDWKKIKIIFTDVSFSHSASIKQVFPSAQILLSVYHTVIFIEKNVKAKQSFKEWLRKSIEDAIFCTSPQTLSYLSSKLKPKMDEDLYNYLSTNWFKCELLWYTHVKKGLHSCSTYMDSLNMVLGKISHLLEKQNSMESVIRQFVGNADCFNSKGLENPNDGSLRFSKKNNVKCQMIRKRKITPCSLDSVAENNLKGMEIQSDVPLSPVYNKDPSVVLPTTLTNQDAMFESLQEHCNNLAFNLCSKEWEVVQKSTQVINVREQCIGVQVLEESHQISTDGRSCTCYFNKIYKLPCRHILSMLYAEKRTVDHTMVSPSMQKYAQKVLPNAQSSGTELHMQEGRADKINSLTKELSNLLCQCEGSEHLVRSSTLQMIVNMWSVASNTSDKDPQDLDSSQVLPYKWVKKEQIEGEEYSGSHELCRLDTFPILN</sequence>
<keyword evidence="5" id="KW-1185">Reference proteome</keyword>
<dbReference type="EMBL" id="OW240917">
    <property type="protein sequence ID" value="CAH2302448.1"/>
    <property type="molecule type" value="Genomic_DNA"/>
</dbReference>
<reference evidence="4" key="1">
    <citation type="submission" date="2022-03" db="EMBL/GenBank/DDBJ databases">
        <authorList>
            <person name="Alioto T."/>
            <person name="Alioto T."/>
            <person name="Gomez Garrido J."/>
        </authorList>
    </citation>
    <scope>NUCLEOTIDE SEQUENCE</scope>
</reference>
<dbReference type="InterPro" id="IPR007527">
    <property type="entry name" value="Znf_SWIM"/>
</dbReference>
<keyword evidence="1" id="KW-0479">Metal-binding</keyword>
<dbReference type="InterPro" id="IPR048324">
    <property type="entry name" value="ZSWIM1-3_RNaseH-like"/>
</dbReference>
<feature type="compositionally biased region" description="Low complexity" evidence="2">
    <location>
        <begin position="138"/>
        <end position="153"/>
    </location>
</feature>
<dbReference type="Pfam" id="PF04434">
    <property type="entry name" value="SWIM"/>
    <property type="match status" value="1"/>
</dbReference>
<name>A0AAD1SN99_PELCU</name>
<dbReference type="PANTHER" id="PTHR31569">
    <property type="entry name" value="SWIM-TYPE DOMAIN-CONTAINING PROTEIN"/>
    <property type="match status" value="1"/>
</dbReference>
<dbReference type="PANTHER" id="PTHR31569:SF3">
    <property type="entry name" value="ZINC FINGER SWIM DOMAIN-CONTAINING PROTEIN 3"/>
    <property type="match status" value="1"/>
</dbReference>
<protein>
    <submittedName>
        <fullName evidence="4">Zinc finger SWIM domain-containing 3</fullName>
    </submittedName>
</protein>
<evidence type="ECO:0000256" key="1">
    <source>
        <dbReference type="PROSITE-ProRule" id="PRU00325"/>
    </source>
</evidence>
<dbReference type="Pfam" id="PF21599">
    <property type="entry name" value="ZSWIM3_N"/>
    <property type="match status" value="1"/>
</dbReference>
<gene>
    <name evidence="4" type="ORF">PECUL_23A014312</name>
</gene>
<evidence type="ECO:0000256" key="2">
    <source>
        <dbReference type="SAM" id="MobiDB-lite"/>
    </source>
</evidence>
<accession>A0AAD1SN99</accession>
<dbReference type="AlphaFoldDB" id="A0AAD1SN99"/>
<feature type="region of interest" description="Disordered" evidence="2">
    <location>
        <begin position="104"/>
        <end position="154"/>
    </location>
</feature>
<organism evidence="4 5">
    <name type="scientific">Pelobates cultripes</name>
    <name type="common">Western spadefoot toad</name>
    <dbReference type="NCBI Taxonomy" id="61616"/>
    <lineage>
        <taxon>Eukaryota</taxon>
        <taxon>Metazoa</taxon>
        <taxon>Chordata</taxon>
        <taxon>Craniata</taxon>
        <taxon>Vertebrata</taxon>
        <taxon>Euteleostomi</taxon>
        <taxon>Amphibia</taxon>
        <taxon>Batrachia</taxon>
        <taxon>Anura</taxon>
        <taxon>Pelobatoidea</taxon>
        <taxon>Pelobatidae</taxon>
        <taxon>Pelobates</taxon>
    </lineage>
</organism>
<dbReference type="Pfam" id="PF19286">
    <property type="entry name" value="ZSWIM1-3_C"/>
    <property type="match status" value="1"/>
</dbReference>
<evidence type="ECO:0000313" key="4">
    <source>
        <dbReference type="EMBL" id="CAH2302448.1"/>
    </source>
</evidence>
<dbReference type="InterPro" id="IPR045563">
    <property type="entry name" value="ZSWIM1/3_C"/>
</dbReference>
<dbReference type="Pfam" id="PF21056">
    <property type="entry name" value="ZSWIM1-3_RNaseH-like"/>
    <property type="match status" value="1"/>
</dbReference>
<dbReference type="InterPro" id="IPR048325">
    <property type="entry name" value="ZSWIM3_N"/>
</dbReference>
<dbReference type="PROSITE" id="PS50966">
    <property type="entry name" value="ZF_SWIM"/>
    <property type="match status" value="1"/>
</dbReference>
<evidence type="ECO:0000259" key="3">
    <source>
        <dbReference type="PROSITE" id="PS50966"/>
    </source>
</evidence>
<feature type="domain" description="SWIM-type" evidence="3">
    <location>
        <begin position="553"/>
        <end position="594"/>
    </location>
</feature>
<dbReference type="Proteomes" id="UP001295444">
    <property type="component" value="Chromosome 06"/>
</dbReference>
<keyword evidence="1" id="KW-0863">Zinc-finger</keyword>
<dbReference type="InterPro" id="IPR052579">
    <property type="entry name" value="Zinc_finger_SWIM"/>
</dbReference>
<dbReference type="GO" id="GO:0008270">
    <property type="term" value="F:zinc ion binding"/>
    <property type="evidence" value="ECO:0007669"/>
    <property type="project" value="UniProtKB-KW"/>
</dbReference>